<reference evidence="1" key="1">
    <citation type="journal article" date="2019" name="Beilstein J. Org. Chem.">
        <title>Nanangenines: drimane sesquiterpenoids as the dominant metabolite cohort of a novel Australian fungus, Aspergillus nanangensis.</title>
        <authorList>
            <person name="Lacey H.J."/>
            <person name="Gilchrist C.L.M."/>
            <person name="Crombie A."/>
            <person name="Kalaitzis J.A."/>
            <person name="Vuong D."/>
            <person name="Rutledge P.J."/>
            <person name="Turner P."/>
            <person name="Pitt J.I."/>
            <person name="Lacey E."/>
            <person name="Chooi Y.H."/>
            <person name="Piggott A.M."/>
        </authorList>
    </citation>
    <scope>NUCLEOTIDE SEQUENCE</scope>
    <source>
        <strain evidence="1">MST-FP2251</strain>
    </source>
</reference>
<accession>A0AAD4CHW3</accession>
<evidence type="ECO:0008006" key="3">
    <source>
        <dbReference type="Google" id="ProtNLM"/>
    </source>
</evidence>
<evidence type="ECO:0000313" key="1">
    <source>
        <dbReference type="EMBL" id="KAF9886785.1"/>
    </source>
</evidence>
<organism evidence="1 2">
    <name type="scientific">Aspergillus nanangensis</name>
    <dbReference type="NCBI Taxonomy" id="2582783"/>
    <lineage>
        <taxon>Eukaryota</taxon>
        <taxon>Fungi</taxon>
        <taxon>Dikarya</taxon>
        <taxon>Ascomycota</taxon>
        <taxon>Pezizomycotina</taxon>
        <taxon>Eurotiomycetes</taxon>
        <taxon>Eurotiomycetidae</taxon>
        <taxon>Eurotiales</taxon>
        <taxon>Aspergillaceae</taxon>
        <taxon>Aspergillus</taxon>
        <taxon>Aspergillus subgen. Circumdati</taxon>
    </lineage>
</organism>
<keyword evidence="2" id="KW-1185">Reference proteome</keyword>
<name>A0AAD4CHW3_ASPNN</name>
<proteinExistence type="predicted"/>
<gene>
    <name evidence="1" type="ORF">FE257_011162</name>
</gene>
<protein>
    <recommendedName>
        <fullName evidence="3">F-box domain-containing protein</fullName>
    </recommendedName>
</protein>
<evidence type="ECO:0000313" key="2">
    <source>
        <dbReference type="Proteomes" id="UP001194746"/>
    </source>
</evidence>
<comment type="caution">
    <text evidence="1">The sequence shown here is derived from an EMBL/GenBank/DDBJ whole genome shotgun (WGS) entry which is preliminary data.</text>
</comment>
<dbReference type="EMBL" id="VCAU01000072">
    <property type="protein sequence ID" value="KAF9886785.1"/>
    <property type="molecule type" value="Genomic_DNA"/>
</dbReference>
<dbReference type="Proteomes" id="UP001194746">
    <property type="component" value="Unassembled WGS sequence"/>
</dbReference>
<reference evidence="1" key="2">
    <citation type="submission" date="2020-02" db="EMBL/GenBank/DDBJ databases">
        <authorList>
            <person name="Gilchrist C.L.M."/>
            <person name="Chooi Y.-H."/>
        </authorList>
    </citation>
    <scope>NUCLEOTIDE SEQUENCE</scope>
    <source>
        <strain evidence="1">MST-FP2251</strain>
    </source>
</reference>
<sequence length="324" mass="36716">MGGFDVYCAICGCTFSSRLSIDSDDETDYTYDGEVIGESDLEWLDHLRALGLNRGVSGDRKSFITGRGYYDDAGAIQVHRGDDPNVPVDPDEKGTHYFTTYCDWTGDEEFQPVFPFHELCFQEILVRCFKDTPINGDVLFALCEGLVGNDSNSLPLDYGEPTPPYEQYWECRKGEEVLVTNPVEIPEVSKYLEGLVDVGKDDGSDTSSDIFNCLPYELRDKIFQLLPVASVLALKAASGSMHATRFSWTARLDAELPWLWELRDIDPFTSRKLEGEMSRKIAELDEKSQYTRDGVGYIPGLVNRRRIWTVCEEIKNLYEEKLLV</sequence>
<dbReference type="AlphaFoldDB" id="A0AAD4CHW3"/>